<sequence length="206" mass="24431">MSIEKKINLKKDEKIVNVVRRYGLTFFWEFIVVLFLFVVPFFFMFWLFRHSWWGIGIFSASLLLGLIILIKIIFLWKKNVLILTTHRLVDFDRRGFFEQIISDIPYDQIEDVHGKVKGIAQTIFKYGNVNIQTGEGQVLVTVDRVKNPVFLGQQINRLREYYLTHLRHHFSGNLADAVIDKLYELEIEDLEKIKIVIEKRIKKLSN</sequence>
<evidence type="ECO:0000313" key="4">
    <source>
        <dbReference type="Proteomes" id="UP000034849"/>
    </source>
</evidence>
<feature type="transmembrane region" description="Helical" evidence="1">
    <location>
        <begin position="21"/>
        <end position="46"/>
    </location>
</feature>
<accession>A0A0G0ITA8</accession>
<keyword evidence="1" id="KW-0812">Transmembrane</keyword>
<evidence type="ECO:0000259" key="2">
    <source>
        <dbReference type="Pfam" id="PF03703"/>
    </source>
</evidence>
<dbReference type="InterPro" id="IPR005182">
    <property type="entry name" value="YdbS-like_PH"/>
</dbReference>
<protein>
    <recommendedName>
        <fullName evidence="2">YdbS-like PH domain-containing protein</fullName>
    </recommendedName>
</protein>
<evidence type="ECO:0000313" key="3">
    <source>
        <dbReference type="EMBL" id="KKQ27414.1"/>
    </source>
</evidence>
<dbReference type="AlphaFoldDB" id="A0A0G0ITA8"/>
<organism evidence="3 4">
    <name type="scientific">Candidatus Magasanikbacteria bacterium GW2011_GWC2_37_14</name>
    <dbReference type="NCBI Taxonomy" id="1619046"/>
    <lineage>
        <taxon>Bacteria</taxon>
        <taxon>Candidatus Magasanikiibacteriota</taxon>
    </lineage>
</organism>
<feature type="transmembrane region" description="Helical" evidence="1">
    <location>
        <begin position="52"/>
        <end position="76"/>
    </location>
</feature>
<dbReference type="EMBL" id="LBSX01000009">
    <property type="protein sequence ID" value="KKQ27414.1"/>
    <property type="molecule type" value="Genomic_DNA"/>
</dbReference>
<dbReference type="Pfam" id="PF03703">
    <property type="entry name" value="bPH_2"/>
    <property type="match status" value="1"/>
</dbReference>
<proteinExistence type="predicted"/>
<reference evidence="3 4" key="1">
    <citation type="journal article" date="2015" name="Nature">
        <title>rRNA introns, odd ribosomes, and small enigmatic genomes across a large radiation of phyla.</title>
        <authorList>
            <person name="Brown C.T."/>
            <person name="Hug L.A."/>
            <person name="Thomas B.C."/>
            <person name="Sharon I."/>
            <person name="Castelle C.J."/>
            <person name="Singh A."/>
            <person name="Wilkins M.J."/>
            <person name="Williams K.H."/>
            <person name="Banfield J.F."/>
        </authorList>
    </citation>
    <scope>NUCLEOTIDE SEQUENCE [LARGE SCALE GENOMIC DNA]</scope>
</reference>
<evidence type="ECO:0000256" key="1">
    <source>
        <dbReference type="SAM" id="Phobius"/>
    </source>
</evidence>
<keyword evidence="1" id="KW-0472">Membrane</keyword>
<dbReference type="Proteomes" id="UP000034849">
    <property type="component" value="Unassembled WGS sequence"/>
</dbReference>
<dbReference type="STRING" id="1619046.US42_C0009G0004"/>
<gene>
    <name evidence="3" type="ORF">US42_C0009G0004</name>
</gene>
<name>A0A0G0ITA8_9BACT</name>
<feature type="domain" description="YdbS-like PH" evidence="2">
    <location>
        <begin position="93"/>
        <end position="148"/>
    </location>
</feature>
<keyword evidence="1" id="KW-1133">Transmembrane helix</keyword>
<comment type="caution">
    <text evidence="3">The sequence shown here is derived from an EMBL/GenBank/DDBJ whole genome shotgun (WGS) entry which is preliminary data.</text>
</comment>